<dbReference type="EMBL" id="LZYO01001039">
    <property type="protein sequence ID" value="ODH12565.1"/>
    <property type="molecule type" value="Genomic_DNA"/>
</dbReference>
<evidence type="ECO:0000313" key="6">
    <source>
        <dbReference type="Proteomes" id="UP000242814"/>
    </source>
</evidence>
<sequence length="255" mass="28270">GIPGLASFNIMHHQISPAILYWGTPVVLITSENEDDTSNIAPMSSAWWLGDRSMIGLGSSAQTTKNIIRTQQCVLNLPSEDMTAHVNSLARTTGANPVNAWKESAGYRFVKDKFAHAKLTPQPSDLVSPSRIQECPVHMEAELIEATGLMKDSPSEKGTIFAMELKILRVHVEDELRLGGYANRIDSEKWQPLIMCFSEFYGMGKTKLVPSRLSEIDEEAYRSRPPKAPATQIATDNEEKYVLISEKHGGSRELV</sequence>
<keyword evidence="2" id="KW-0285">Flavoprotein</keyword>
<feature type="non-terminal residue" evidence="5">
    <location>
        <position position="1"/>
    </location>
</feature>
<organism evidence="5 6">
    <name type="scientific">Paracoccidioides brasiliensis</name>
    <dbReference type="NCBI Taxonomy" id="121759"/>
    <lineage>
        <taxon>Eukaryota</taxon>
        <taxon>Fungi</taxon>
        <taxon>Dikarya</taxon>
        <taxon>Ascomycota</taxon>
        <taxon>Pezizomycotina</taxon>
        <taxon>Eurotiomycetes</taxon>
        <taxon>Eurotiomycetidae</taxon>
        <taxon>Onygenales</taxon>
        <taxon>Ajellomycetaceae</taxon>
        <taxon>Paracoccidioides</taxon>
    </lineage>
</organism>
<accession>A0A1D2J2N5</accession>
<dbReference type="AlphaFoldDB" id="A0A1D2J2N5"/>
<dbReference type="Gene3D" id="2.30.110.10">
    <property type="entry name" value="Electron Transport, Fmn-binding Protein, Chain A"/>
    <property type="match status" value="1"/>
</dbReference>
<evidence type="ECO:0000256" key="2">
    <source>
        <dbReference type="ARBA" id="ARBA00022630"/>
    </source>
</evidence>
<dbReference type="PANTHER" id="PTHR43567:SF1">
    <property type="entry name" value="FLAVOREDOXIN"/>
    <property type="match status" value="1"/>
</dbReference>
<reference evidence="5 6" key="1">
    <citation type="submission" date="2016-06" db="EMBL/GenBank/DDBJ databases">
        <authorList>
            <person name="Kjaerup R.B."/>
            <person name="Dalgaard T.S."/>
            <person name="Juul-Madsen H.R."/>
        </authorList>
    </citation>
    <scope>NUCLEOTIDE SEQUENCE [LARGE SCALE GENOMIC DNA]</scope>
    <source>
        <strain evidence="5 6">Pb300</strain>
    </source>
</reference>
<name>A0A1D2J2N5_PARBR</name>
<comment type="similarity">
    <text evidence="3">Belongs to the flavoredoxin family.</text>
</comment>
<dbReference type="InterPro" id="IPR012349">
    <property type="entry name" value="Split_barrel_FMN-bd"/>
</dbReference>
<evidence type="ECO:0000313" key="5">
    <source>
        <dbReference type="EMBL" id="ODH12565.1"/>
    </source>
</evidence>
<dbReference type="Proteomes" id="UP000242814">
    <property type="component" value="Unassembled WGS sequence"/>
</dbReference>
<dbReference type="PANTHER" id="PTHR43567">
    <property type="entry name" value="FLAVOREDOXIN-RELATED-RELATED"/>
    <property type="match status" value="1"/>
</dbReference>
<dbReference type="GO" id="GO:0010181">
    <property type="term" value="F:FMN binding"/>
    <property type="evidence" value="ECO:0007669"/>
    <property type="project" value="InterPro"/>
</dbReference>
<dbReference type="InterPro" id="IPR052174">
    <property type="entry name" value="Flavoredoxin"/>
</dbReference>
<evidence type="ECO:0000256" key="1">
    <source>
        <dbReference type="ARBA" id="ARBA00001917"/>
    </source>
</evidence>
<feature type="domain" description="Flavin reductase like" evidence="4">
    <location>
        <begin position="24"/>
        <end position="177"/>
    </location>
</feature>
<proteinExistence type="inferred from homology"/>
<dbReference type="VEuPathDB" id="FungiDB:PADG_05658"/>
<comment type="caution">
    <text evidence="5">The sequence shown here is derived from an EMBL/GenBank/DDBJ whole genome shotgun (WGS) entry which is preliminary data.</text>
</comment>
<dbReference type="SUPFAM" id="SSF50475">
    <property type="entry name" value="FMN-binding split barrel"/>
    <property type="match status" value="1"/>
</dbReference>
<evidence type="ECO:0000256" key="3">
    <source>
        <dbReference type="ARBA" id="ARBA00038054"/>
    </source>
</evidence>
<dbReference type="VEuPathDB" id="FungiDB:PABG_04996"/>
<gene>
    <name evidence="5" type="ORF">ACO22_08139</name>
</gene>
<dbReference type="InterPro" id="IPR002563">
    <property type="entry name" value="Flavin_Rdtase-like_dom"/>
</dbReference>
<protein>
    <recommendedName>
        <fullName evidence="4">Flavin reductase like domain-containing protein</fullName>
    </recommendedName>
</protein>
<dbReference type="Pfam" id="PF01613">
    <property type="entry name" value="Flavin_Reduct"/>
    <property type="match status" value="1"/>
</dbReference>
<evidence type="ECO:0000259" key="4">
    <source>
        <dbReference type="Pfam" id="PF01613"/>
    </source>
</evidence>
<comment type="cofactor">
    <cofactor evidence="1">
        <name>FMN</name>
        <dbReference type="ChEBI" id="CHEBI:58210"/>
    </cofactor>
</comment>